<dbReference type="FunFam" id="1.10.8.720:FF:000001">
    <property type="entry name" value="dynein heavy chain 7, axonemal"/>
    <property type="match status" value="1"/>
</dbReference>
<dbReference type="Gene3D" id="3.40.50.300">
    <property type="entry name" value="P-loop containing nucleotide triphosphate hydrolases"/>
    <property type="match status" value="6"/>
</dbReference>
<feature type="domain" description="Dynein heavy chain region D6 P-loop" evidence="14">
    <location>
        <begin position="2806"/>
        <end position="2919"/>
    </location>
</feature>
<dbReference type="Gene3D" id="1.20.58.1120">
    <property type="match status" value="1"/>
</dbReference>
<dbReference type="GO" id="GO:0051959">
    <property type="term" value="F:dynein light intermediate chain binding"/>
    <property type="evidence" value="ECO:0007669"/>
    <property type="project" value="InterPro"/>
</dbReference>
<dbReference type="Pfam" id="PF12777">
    <property type="entry name" value="MT"/>
    <property type="match status" value="1"/>
</dbReference>
<dbReference type="Proteomes" id="UP000015101">
    <property type="component" value="Unassembled WGS sequence"/>
</dbReference>
<dbReference type="Gene3D" id="6.10.140.1060">
    <property type="match status" value="1"/>
</dbReference>
<gene>
    <name evidence="25" type="primary">20212870</name>
    <name evidence="24" type="ORF">HELRODRAFT_194054</name>
</gene>
<dbReference type="InParanoid" id="T1FVM4"/>
<feature type="domain" description="Dynein heavy chain hydrolytic ATP-binding dynein motor region" evidence="16">
    <location>
        <begin position="1100"/>
        <end position="1202"/>
    </location>
</feature>
<evidence type="ECO:0000259" key="21">
    <source>
        <dbReference type="Pfam" id="PF17857"/>
    </source>
</evidence>
<dbReference type="Gene3D" id="3.10.490.20">
    <property type="match status" value="1"/>
</dbReference>
<dbReference type="eggNOG" id="KOG3595">
    <property type="taxonomic scope" value="Eukaryota"/>
</dbReference>
<dbReference type="InterPro" id="IPR041228">
    <property type="entry name" value="Dynein_C"/>
</dbReference>
<evidence type="ECO:0000259" key="15">
    <source>
        <dbReference type="Pfam" id="PF08393"/>
    </source>
</evidence>
<feature type="domain" description="Dynein heavy chain 3 AAA+ lid" evidence="21">
    <location>
        <begin position="1553"/>
        <end position="1633"/>
    </location>
</feature>
<keyword evidence="11" id="KW-0206">Cytoskeleton</keyword>
<dbReference type="InterPro" id="IPR035699">
    <property type="entry name" value="AAA_6"/>
</dbReference>
<evidence type="ECO:0000256" key="5">
    <source>
        <dbReference type="ARBA" id="ARBA00022741"/>
    </source>
</evidence>
<dbReference type="FunFam" id="1.10.8.1220:FF:000001">
    <property type="entry name" value="Dynein axonemal heavy chain 5"/>
    <property type="match status" value="1"/>
</dbReference>
<dbReference type="InterPro" id="IPR042228">
    <property type="entry name" value="Dynein_linker_3"/>
</dbReference>
<dbReference type="Gene3D" id="1.10.8.720">
    <property type="entry name" value="Region D6 of dynein motor"/>
    <property type="match status" value="1"/>
</dbReference>
<evidence type="ECO:0000256" key="2">
    <source>
        <dbReference type="ARBA" id="ARBA00008887"/>
    </source>
</evidence>
<feature type="domain" description="Dynein heavy chain AAA 5 extension" evidence="20">
    <location>
        <begin position="1317"/>
        <end position="1394"/>
    </location>
</feature>
<dbReference type="GO" id="GO:0007018">
    <property type="term" value="P:microtubule-based movement"/>
    <property type="evidence" value="ECO:0007669"/>
    <property type="project" value="InterPro"/>
</dbReference>
<dbReference type="InterPro" id="IPR042219">
    <property type="entry name" value="AAA_lid_11_sf"/>
</dbReference>
<dbReference type="FunFam" id="3.40.50.300:FF:002141">
    <property type="entry name" value="Dynein heavy chain"/>
    <property type="match status" value="1"/>
</dbReference>
<reference evidence="25" key="3">
    <citation type="submission" date="2015-06" db="UniProtKB">
        <authorList>
            <consortium name="EnsemblMetazoa"/>
        </authorList>
    </citation>
    <scope>IDENTIFICATION</scope>
</reference>
<comment type="subcellular location">
    <subcellularLocation>
        <location evidence="1">Cytoplasm</location>
        <location evidence="1">Cytoskeleton</location>
        <location evidence="1">Cilium axoneme</location>
    </subcellularLocation>
</comment>
<dbReference type="OrthoDB" id="5593012at2759"/>
<reference evidence="26" key="1">
    <citation type="submission" date="2012-12" db="EMBL/GenBank/DDBJ databases">
        <authorList>
            <person name="Hellsten U."/>
            <person name="Grimwood J."/>
            <person name="Chapman J.A."/>
            <person name="Shapiro H."/>
            <person name="Aerts A."/>
            <person name="Otillar R.P."/>
            <person name="Terry A.Y."/>
            <person name="Boore J.L."/>
            <person name="Simakov O."/>
            <person name="Marletaz F."/>
            <person name="Cho S.-J."/>
            <person name="Edsinger-Gonzales E."/>
            <person name="Havlak P."/>
            <person name="Kuo D.-H."/>
            <person name="Larsson T."/>
            <person name="Lv J."/>
            <person name="Arendt D."/>
            <person name="Savage R."/>
            <person name="Osoegawa K."/>
            <person name="de Jong P."/>
            <person name="Lindberg D.R."/>
            <person name="Seaver E.C."/>
            <person name="Weisblat D.A."/>
            <person name="Putnam N.H."/>
            <person name="Grigoriev I.V."/>
            <person name="Rokhsar D.S."/>
        </authorList>
    </citation>
    <scope>NUCLEOTIDE SEQUENCE</scope>
</reference>
<dbReference type="Gene3D" id="1.20.140.100">
    <property type="entry name" value="Dynein heavy chain, N-terminal domain 2"/>
    <property type="match status" value="1"/>
</dbReference>
<keyword evidence="7" id="KW-0243">Dynein</keyword>
<dbReference type="InterPro" id="IPR035706">
    <property type="entry name" value="AAA_9"/>
</dbReference>
<evidence type="ECO:0000256" key="4">
    <source>
        <dbReference type="ARBA" id="ARBA00022701"/>
    </source>
</evidence>
<dbReference type="KEGG" id="hro:HELRODRAFT_194054"/>
<evidence type="ECO:0000259" key="16">
    <source>
        <dbReference type="Pfam" id="PF12774"/>
    </source>
</evidence>
<dbReference type="RefSeq" id="XP_009028389.1">
    <property type="nucleotide sequence ID" value="XM_009030141.1"/>
</dbReference>
<dbReference type="PANTHER" id="PTHR22878:SF70">
    <property type="entry name" value="DYNEIN HEAVY CHAIN 2, AXONEMAL"/>
    <property type="match status" value="1"/>
</dbReference>
<dbReference type="FunFam" id="3.40.50.300:FF:000362">
    <property type="entry name" value="Dynein, axonemal, heavy chain 6"/>
    <property type="match status" value="1"/>
</dbReference>
<sequence length="3416" mass="393207">MKTDFEKFLSDEIKRYNTVRKQEYEARTERAKMLNPQYRAIQAEKKIREKKRNFREKLVELALHEERVMDPEKLKCVPQFDANINEPTLAELSLTSTKTKQPQQTSICINCKQTTPIQKNQYRLFIKHGFAEMSSIPPMSEDWLNNIENLIPLYLRMARSAQFKILLKEVTDLYVDRSRQIVDYEKFQKLASLYVSDSSKFRPPKSTYRDELKILPKPWHSRFVRSIEFLSKNLYTIHVCMRKTNTIWHQTLGSLKLINGLYFETRQSPMTLDEFIGLCYGQKMARFFDCAAVLMEKLMFQLTISSITEFTMMFNRQMTLNDPDRMLKIKIPSNIVFFQKLIIKDALMKSYRYPLEARERYNDLSYIVEGRLTQDIITMLSKEDVKFEDMTSMMTKLSELKETIDKLEKKFVKENFFIDCSTLNKQLGKIIEVDTDRILDAMHTMHRAFFEKLCAEHEQLMGALLQKPENTLELMEFKKNGEKIIDHQLPAIEQAVKNETAKMIYLVEQTTISPYDIALNINTLRFVYRVPEVLIKHAYIVEKQTELFQEQLQENLEKLMKDLDAYQKQVQEFGTLFNISDVPTYLKMANAIEKKIDDAAILAEKYNSEEECFQLNITHFDQQIRKIYDTLKPYKQLYETIMEYLTSYKVWMKGPRENVIPDNTRVQIEEFSKNLPIIQNLANPSIRERHWLKISEIVGRDITPKPETTLEQIIELHLEEFLPQFEAIAEAASKEYTLEKALMKMTSEWANVDKIFKGIMKQVVQDAKVTSLVNIEKVVESFKQCNKLLDMVQMGMNDYLEKKRLYFPRFFFLSNDELLEILTETKDPTSEGESIQLSQTVSTAKAKGQVEKWLLELEYSMVLSIKNVVSTAIEAYPQNKRSTWVQSWSGQAVLCVSQLYWTSYVHEAIGQGQLALKKYLATNNSQIEMLVTLVRGELSKQHRIILQALIVLDVHSRDVLAELIGKDVKSENDFNWLAQLRYYWAESGGKTFDMFVKMINSQLRYGYEYLGNTSRLVITPLTDRWGAPEGPAGTGKTETTKDLAKAIAKQCVVFNCSDGLDYIALGKFFKGLATCGAWSCFDEFNRIDLEVYLLARIPYSLRMKYPNEKEDMIMLRSIIDVNLPKFLNQDIPLFNGITSDLFPGVRLPNPENNILKNAILKACEVMNLQCTDYFMEKILQIYEMMIVRHGFMIVGEPFAGKSSSYKVLATALEDIASQGLMDENRAQYIVINPKAITMGQLYGRFDPSADRKWLIFDGPVDAVWIESMNTVLDDNKKLCLMSGEIIQMSPQMSLIFEPLDLEAASPATYVDACLKFVRNEVKCIFIFCLIWSLGATGDWDKKEKFDLLLRQIGTDMTKNDMLTTARSLFPNFGTVYNYRITMSQGVYQWVKWSESLHKMPPIPRDALYSEIITPTENTNYLLKKMNKDLYKPNIMNFSSQTSATETQNTIMSKLIKRKKGVFGAAPNTYSVIFVDDLNMPVKETYGAQPPIELLRQLLDQGIWYDLKTAEPIHLTGVQLVVVAISFQVAFFATSTRSPSTRFPVNFTSAGVAIVDATLSIYNQAIKTLLPTPSKSHYLFNLRDFSRVIQGVTLSRPSAFPTVKDLQRLWIHEVLRVYYDRLVDRDDQATFFDFLKNVSNDKLLTKFDVLLERLIENDLKDNNSRSITEDDLHSLLFCDFNEGRQGNYAEVYNVQQLREIVQSSVDEYNGVNKTPITIVLFRFAIEHLCRISRILKQSRSHCLLVGMGGSGRSSLTKLAAFIADYELFQVEVTKSYSTNEWREDLKGILMKVLKYGAPGVFLFTDNQATFLEDINNLLNAGEVPNLFNADEKVAICEKMRVLDKQRDKSKQTDGTPISLFNMFIEQCRDNFHIVLVMSPIGDSFRNRLRKFPALINCCTIDWLQIWPQDALRAVATQFLRDLDLDSDTKESCINLCMQFHLTTIELSKSFQLQLGRHSYVTPTSYLGLISTFLDILNKKRQEILRVKERYEVGLEKLKFAASQVSVMQDELTRLQPLLVVASKEVDVVVEQIEKDSSEVEVIEKEECDADLAVALPAINSAVTALNTLTSADITIVRSMKNPPAGIKLVLEAVCVLKGIKPEKVTTKEGKKILDYWRPSLKMLTDTKFLESLINFDKDNIPVETMKQIRANYATNPDFDPEKIKFISSACEGLCRWALAIEKYDLVIKVVGPKKVALAEAENKMKNAMAVLGRKREKLQEVQSKLARMNAVLSINREKKLRLEQQVLECSQKLTRAEQLIGGLGGEKDRWNVTAQLMSVKYFTITGDVLLSSAIIAYMGPFTSSFRQEQILLWKRLTRNSLIPLSEDFSLANILGDPVQIRSWKIFGLPSDEFSIDNGIIISQTNRWPLMIDPQGQANRFIKKLEKKNNLSVVKLTDFDLARTLESGIQFGTSVLLENIGEELDPLLEPLLMKQTFKQGGTTCIKLGDNVIEFSQDFRFFITTKLRNPHFMPEVAVKVTLLNFMITTEGLDDQLLGIVVARERPELEEERNLLIVQSAENKKQLQQVEDSILRVLSTSQGNILEDESAIKILSDSKNLANEITEKQAVADKTEAKINLARDAYRPIARYTTILFFCVVDLADIDPMYQNSLTWFINLFVMAIEKAVVSENLQQRIENLKSYFTYSLYCNVCRSLFEKDKHLFSFHLIASLLKFEKLIDDEEFNFFLTGGVSLETANRNPTNWLPDSNWNELLRLNELNETYSGIKDHLTEHEDEWRAIYDALNPELNPVPQKYLHLTDLQRMLVLRALRPDKVMVAVSEFIMANMGRQFVEPPPFDLFESYNDSNAFSPLIFILSPGSDPIAALLAFAEDKGYGGSKLESLSLGQGQGPIAMKMIARAIKEGTWVVLQNCHLAPSWMGTLEKLCEEFSPETCHPDFRLWLTSYPTDTFPVSILQNGVKMTKQPPKGLRFNLLRSYNMSPIRDPEFFNGSTKPAIWKKLLFGLCFFHAQVQERKKFGAIGWNIQYEFNEADLKISVQQLAMFLNEYEEVQFEALKYLTGECNYGGRVTDNWDRRTLKTILDKYYCKEIIEQDRYYFDESKFYYAPDEENTQYKDYEVNHVQKEYEDYIEYIKNLPFTVHPNIFGLHANVDITKDQNEAKLFFETMNIIKRVSVKGKSAEQVVMEIASSIYERLPLDFDPRLAIDKYPTSYKQSMNTVLVQEMGRFNKLLTTIKSSLVNVQKAIQGLVVMSSDMEEVVVSLLTNKVPSMWMKKSYPSLKPLASYVTDFLARLNFLQDWFENHAPSIFWLSGFFFTQAFLTGVQQNFARKYTIPIDHLTFCYKVIGEVSQYNDPPEDGAYIHGLFLDGARWDRTSKYLAESLPKILYDPMPVIWLLPCKKSDSSTKNTYKAPVYKTLERRGVLSTTGHSTNFVIAMNIPSKKPNEHWIARGVALICQLDN</sequence>
<feature type="domain" description="Dynein heavy chain ATP-binding dynein motor region" evidence="19">
    <location>
        <begin position="2340"/>
        <end position="2561"/>
    </location>
</feature>
<evidence type="ECO:0000256" key="6">
    <source>
        <dbReference type="ARBA" id="ARBA00022840"/>
    </source>
</evidence>
<evidence type="ECO:0000256" key="9">
    <source>
        <dbReference type="ARBA" id="ARBA00023069"/>
    </source>
</evidence>
<evidence type="ECO:0000256" key="1">
    <source>
        <dbReference type="ARBA" id="ARBA00004430"/>
    </source>
</evidence>
<evidence type="ECO:0000256" key="8">
    <source>
        <dbReference type="ARBA" id="ARBA00023054"/>
    </source>
</evidence>
<dbReference type="InterPro" id="IPR024743">
    <property type="entry name" value="Dynein_HC_stalk"/>
</dbReference>
<dbReference type="Pfam" id="PF18198">
    <property type="entry name" value="AAA_lid_11"/>
    <property type="match status" value="1"/>
</dbReference>
<evidence type="ECO:0000256" key="7">
    <source>
        <dbReference type="ARBA" id="ARBA00023017"/>
    </source>
</evidence>
<evidence type="ECO:0000259" key="22">
    <source>
        <dbReference type="Pfam" id="PF18198"/>
    </source>
</evidence>
<dbReference type="CTD" id="20212870"/>
<feature type="domain" description="Dynein heavy chain linker" evidence="15">
    <location>
        <begin position="751"/>
        <end position="829"/>
    </location>
</feature>
<dbReference type="FunFam" id="1.20.1270.280:FF:000001">
    <property type="entry name" value="dynein heavy chain 7, axonemal"/>
    <property type="match status" value="1"/>
</dbReference>
<evidence type="ECO:0000259" key="23">
    <source>
        <dbReference type="Pfam" id="PF18199"/>
    </source>
</evidence>
<dbReference type="Pfam" id="PF12780">
    <property type="entry name" value="AAA_8"/>
    <property type="match status" value="1"/>
</dbReference>
<dbReference type="GO" id="GO:0008569">
    <property type="term" value="F:minus-end-directed microtubule motor activity"/>
    <property type="evidence" value="ECO:0007669"/>
    <property type="project" value="InterPro"/>
</dbReference>
<dbReference type="Gene3D" id="1.10.472.130">
    <property type="match status" value="1"/>
</dbReference>
<dbReference type="FunFam" id="3.10.490.20:FF:000001">
    <property type="entry name" value="dynein heavy chain 7, axonemal"/>
    <property type="match status" value="1"/>
</dbReference>
<keyword evidence="26" id="KW-1185">Reference proteome</keyword>
<dbReference type="GO" id="GO:0005874">
    <property type="term" value="C:microtubule"/>
    <property type="evidence" value="ECO:0007669"/>
    <property type="project" value="UniProtKB-KW"/>
</dbReference>
<dbReference type="FunFam" id="1.20.58.1120:FF:000005">
    <property type="entry name" value="Dynein, axonemal, heavy chain 12"/>
    <property type="match status" value="1"/>
</dbReference>
<dbReference type="GeneID" id="20212870"/>
<dbReference type="SUPFAM" id="SSF52540">
    <property type="entry name" value="P-loop containing nucleoside triphosphate hydrolases"/>
    <property type="match status" value="3"/>
</dbReference>
<dbReference type="InterPro" id="IPR042222">
    <property type="entry name" value="Dynein_2_N"/>
</dbReference>
<evidence type="ECO:0000313" key="26">
    <source>
        <dbReference type="Proteomes" id="UP000015101"/>
    </source>
</evidence>
<dbReference type="InterPro" id="IPR041466">
    <property type="entry name" value="Dynein_AAA5_ext"/>
</dbReference>
<dbReference type="InterPro" id="IPR027417">
    <property type="entry name" value="P-loop_NTPase"/>
</dbReference>
<dbReference type="InterPro" id="IPR013602">
    <property type="entry name" value="Dynein_heavy_linker"/>
</dbReference>
<dbReference type="Gene3D" id="1.20.920.30">
    <property type="match status" value="1"/>
</dbReference>
<dbReference type="HOGENOM" id="CLU_000038_0_0_1"/>
<keyword evidence="4" id="KW-0493">Microtubule</keyword>
<dbReference type="FunFam" id="1.20.920.30:FF:000002">
    <property type="entry name" value="Dynein axonemal heavy chain 3"/>
    <property type="match status" value="1"/>
</dbReference>
<dbReference type="EMBL" id="KB097605">
    <property type="protein sequence ID" value="ESN93529.1"/>
    <property type="molecule type" value="Genomic_DNA"/>
</dbReference>
<dbReference type="Pfam" id="PF12774">
    <property type="entry name" value="AAA_6"/>
    <property type="match status" value="2"/>
</dbReference>
<dbReference type="Gene3D" id="1.20.920.20">
    <property type="match status" value="1"/>
</dbReference>
<dbReference type="Pfam" id="PF12781">
    <property type="entry name" value="AAA_9"/>
    <property type="match status" value="1"/>
</dbReference>
<evidence type="ECO:0000259" key="19">
    <source>
        <dbReference type="Pfam" id="PF12781"/>
    </source>
</evidence>
<dbReference type="Pfam" id="PF18199">
    <property type="entry name" value="Dynein_C"/>
    <property type="match status" value="1"/>
</dbReference>
<evidence type="ECO:0000259" key="20">
    <source>
        <dbReference type="Pfam" id="PF17852"/>
    </source>
</evidence>
<organism evidence="25 26">
    <name type="scientific">Helobdella robusta</name>
    <name type="common">Californian leech</name>
    <dbReference type="NCBI Taxonomy" id="6412"/>
    <lineage>
        <taxon>Eukaryota</taxon>
        <taxon>Metazoa</taxon>
        <taxon>Spiralia</taxon>
        <taxon>Lophotrochozoa</taxon>
        <taxon>Annelida</taxon>
        <taxon>Clitellata</taxon>
        <taxon>Hirudinea</taxon>
        <taxon>Rhynchobdellida</taxon>
        <taxon>Glossiphoniidae</taxon>
        <taxon>Helobdella</taxon>
    </lineage>
</organism>
<dbReference type="GO" id="GO:0045505">
    <property type="term" value="F:dynein intermediate chain binding"/>
    <property type="evidence" value="ECO:0007669"/>
    <property type="project" value="InterPro"/>
</dbReference>
<proteinExistence type="inferred from homology"/>
<evidence type="ECO:0000313" key="24">
    <source>
        <dbReference type="EMBL" id="ESN93529.1"/>
    </source>
</evidence>
<dbReference type="Gene3D" id="3.20.180.20">
    <property type="entry name" value="Dynein heavy chain, N-terminal domain 2"/>
    <property type="match status" value="1"/>
</dbReference>
<keyword evidence="9" id="KW-0969">Cilium</keyword>
<feature type="coiled-coil region" evidence="13">
    <location>
        <begin position="2196"/>
        <end position="2258"/>
    </location>
</feature>
<dbReference type="GO" id="GO:0005524">
    <property type="term" value="F:ATP binding"/>
    <property type="evidence" value="ECO:0007669"/>
    <property type="project" value="UniProtKB-KW"/>
</dbReference>
<dbReference type="InterPro" id="IPR024317">
    <property type="entry name" value="Dynein_heavy_chain_D4_dom"/>
</dbReference>
<keyword evidence="6" id="KW-0067">ATP-binding</keyword>
<dbReference type="InterPro" id="IPR026983">
    <property type="entry name" value="DHC"/>
</dbReference>
<feature type="domain" description="Dynein heavy chain coiled coil stalk" evidence="17">
    <location>
        <begin position="2033"/>
        <end position="2308"/>
    </location>
</feature>
<dbReference type="InterPro" id="IPR043160">
    <property type="entry name" value="Dynein_C_barrel"/>
</dbReference>
<evidence type="ECO:0000256" key="3">
    <source>
        <dbReference type="ARBA" id="ARBA00022490"/>
    </source>
</evidence>
<feature type="coiled-coil region" evidence="13">
    <location>
        <begin position="549"/>
        <end position="609"/>
    </location>
</feature>
<feature type="domain" description="Dynein heavy chain C-terminal" evidence="23">
    <location>
        <begin position="3114"/>
        <end position="3412"/>
    </location>
</feature>
<dbReference type="InterPro" id="IPR041589">
    <property type="entry name" value="DNAH3_AAA_lid_1"/>
</dbReference>
<dbReference type="FunFam" id="3.40.50.300:FF:000223">
    <property type="entry name" value="Dynein heavy chain 3, axonemal"/>
    <property type="match status" value="1"/>
</dbReference>
<dbReference type="STRING" id="6412.T1FVM4"/>
<evidence type="ECO:0000259" key="17">
    <source>
        <dbReference type="Pfam" id="PF12777"/>
    </source>
</evidence>
<dbReference type="Gene3D" id="1.10.8.1220">
    <property type="match status" value="1"/>
</dbReference>
<evidence type="ECO:0000259" key="14">
    <source>
        <dbReference type="Pfam" id="PF03028"/>
    </source>
</evidence>
<dbReference type="EnsemblMetazoa" id="HelroT194054">
    <property type="protein sequence ID" value="HelroP194054"/>
    <property type="gene ID" value="HelroG194054"/>
</dbReference>
<keyword evidence="5" id="KW-0547">Nucleotide-binding</keyword>
<reference evidence="24 26" key="2">
    <citation type="journal article" date="2013" name="Nature">
        <title>Insights into bilaterian evolution from three spiralian genomes.</title>
        <authorList>
            <person name="Simakov O."/>
            <person name="Marletaz F."/>
            <person name="Cho S.J."/>
            <person name="Edsinger-Gonzales E."/>
            <person name="Havlak P."/>
            <person name="Hellsten U."/>
            <person name="Kuo D.H."/>
            <person name="Larsson T."/>
            <person name="Lv J."/>
            <person name="Arendt D."/>
            <person name="Savage R."/>
            <person name="Osoegawa K."/>
            <person name="de Jong P."/>
            <person name="Grimwood J."/>
            <person name="Chapman J.A."/>
            <person name="Shapiro H."/>
            <person name="Aerts A."/>
            <person name="Otillar R.P."/>
            <person name="Terry A.Y."/>
            <person name="Boore J.L."/>
            <person name="Grigoriev I.V."/>
            <person name="Lindberg D.R."/>
            <person name="Seaver E.C."/>
            <person name="Weisblat D.A."/>
            <person name="Putnam N.H."/>
            <person name="Rokhsar D.S."/>
        </authorList>
    </citation>
    <scope>NUCLEOTIDE SEQUENCE</scope>
</reference>
<evidence type="ECO:0000259" key="18">
    <source>
        <dbReference type="Pfam" id="PF12780"/>
    </source>
</evidence>
<dbReference type="Pfam" id="PF17857">
    <property type="entry name" value="AAA_lid_1"/>
    <property type="match status" value="1"/>
</dbReference>
<dbReference type="PANTHER" id="PTHR22878">
    <property type="entry name" value="DYNEIN HEAVY CHAIN 6, AXONEMAL-LIKE-RELATED"/>
    <property type="match status" value="1"/>
</dbReference>
<evidence type="ECO:0000256" key="13">
    <source>
        <dbReference type="SAM" id="Coils"/>
    </source>
</evidence>
<dbReference type="InterPro" id="IPR004273">
    <property type="entry name" value="Dynein_heavy_D6_P-loop"/>
</dbReference>
<dbReference type="OMA" id="ICRVMMQ"/>
<keyword evidence="3" id="KW-0963">Cytoplasm</keyword>
<evidence type="ECO:0000313" key="25">
    <source>
        <dbReference type="EnsemblMetazoa" id="HelroP194054"/>
    </source>
</evidence>
<evidence type="ECO:0000256" key="10">
    <source>
        <dbReference type="ARBA" id="ARBA00023175"/>
    </source>
</evidence>
<keyword evidence="10" id="KW-0505">Motor protein</keyword>
<name>T1FVM4_HELRO</name>
<dbReference type="GO" id="GO:0005858">
    <property type="term" value="C:axonemal dynein complex"/>
    <property type="evidence" value="ECO:0007669"/>
    <property type="project" value="UniProtKB-ARBA"/>
</dbReference>
<dbReference type="InterPro" id="IPR041658">
    <property type="entry name" value="AAA_lid_11"/>
</dbReference>
<accession>T1FVM4</accession>
<dbReference type="Pfam" id="PF08393">
    <property type="entry name" value="DHC_N2"/>
    <property type="match status" value="1"/>
</dbReference>
<feature type="domain" description="Dynein heavy chain AAA module D4" evidence="18">
    <location>
        <begin position="1715"/>
        <end position="1973"/>
    </location>
</feature>
<dbReference type="Pfam" id="PF17852">
    <property type="entry name" value="Dynein_AAA_lid"/>
    <property type="match status" value="1"/>
</dbReference>
<feature type="domain" description="Dynein heavy chain AAA lid" evidence="22">
    <location>
        <begin position="2954"/>
        <end position="3106"/>
    </location>
</feature>
<feature type="domain" description="Dynein heavy chain hydrolytic ATP-binding dynein motor region" evidence="16">
    <location>
        <begin position="1005"/>
        <end position="1091"/>
    </location>
</feature>
<comment type="similarity">
    <text evidence="2">Belongs to the dynein heavy chain family.</text>
</comment>
<evidence type="ECO:0000256" key="12">
    <source>
        <dbReference type="ARBA" id="ARBA00023273"/>
    </source>
</evidence>
<dbReference type="Pfam" id="PF12775">
    <property type="entry name" value="AAA_7"/>
    <property type="match status" value="1"/>
</dbReference>
<dbReference type="FunFam" id="1.20.920.20:FF:000006">
    <property type="entry name" value="Dynein, axonemal, heavy chain 6"/>
    <property type="match status" value="1"/>
</dbReference>
<protein>
    <submittedName>
        <fullName evidence="24 25">Uncharacterized protein</fullName>
    </submittedName>
</protein>
<dbReference type="FunFam" id="1.10.287.2620:FF:000002">
    <property type="entry name" value="Dynein heavy chain 2, axonemal"/>
    <property type="match status" value="1"/>
</dbReference>
<evidence type="ECO:0000256" key="11">
    <source>
        <dbReference type="ARBA" id="ARBA00023212"/>
    </source>
</evidence>
<dbReference type="Pfam" id="PF03028">
    <property type="entry name" value="Dynein_heavy"/>
    <property type="match status" value="1"/>
</dbReference>
<dbReference type="Gene3D" id="1.20.1270.280">
    <property type="match status" value="1"/>
</dbReference>
<dbReference type="EMBL" id="AMQM01007385">
    <property type="status" value="NOT_ANNOTATED_CDS"/>
    <property type="molecule type" value="Genomic_DNA"/>
</dbReference>
<keyword evidence="8 13" id="KW-0175">Coiled coil</keyword>
<keyword evidence="12" id="KW-0966">Cell projection</keyword>